<name>A0A6N2R6A1_9ACTO</name>
<dbReference type="GO" id="GO:0007155">
    <property type="term" value="P:cell adhesion"/>
    <property type="evidence" value="ECO:0007669"/>
    <property type="project" value="InterPro"/>
</dbReference>
<feature type="compositionally biased region" description="Low complexity" evidence="6">
    <location>
        <begin position="361"/>
        <end position="472"/>
    </location>
</feature>
<dbReference type="PROSITE" id="PS51257">
    <property type="entry name" value="PROKAR_LIPOPROTEIN"/>
    <property type="match status" value="1"/>
</dbReference>
<feature type="transmembrane region" description="Helical" evidence="7">
    <location>
        <begin position="477"/>
        <end position="502"/>
    </location>
</feature>
<keyword evidence="7" id="KW-0472">Membrane</keyword>
<feature type="chain" id="PRO_5027047226" description="SDR-like Ig domain-containing protein" evidence="8">
    <location>
        <begin position="42"/>
        <end position="508"/>
    </location>
</feature>
<dbReference type="EMBL" id="CACRSM010000002">
    <property type="protein sequence ID" value="VYS76048.1"/>
    <property type="molecule type" value="Genomic_DNA"/>
</dbReference>
<dbReference type="SUPFAM" id="SSF49401">
    <property type="entry name" value="Bacterial adhesins"/>
    <property type="match status" value="1"/>
</dbReference>
<reference evidence="10" key="1">
    <citation type="submission" date="2019-11" db="EMBL/GenBank/DDBJ databases">
        <authorList>
            <person name="Feng L."/>
        </authorList>
    </citation>
    <scope>NUCLEOTIDE SEQUENCE</scope>
    <source>
        <strain evidence="10">AodontolyticusLFYP35</strain>
    </source>
</reference>
<dbReference type="Gene3D" id="2.60.40.1280">
    <property type="match status" value="1"/>
</dbReference>
<sequence>MNSEVTRARPLSSWGATALACALVGAGAAAGVMTSNGVAQAADVNVVTDASIKNTTHPNGPNNVFDSFNAVFSFDTTGKTVAENDTLTIKLPKELRTRQASFDVTDAQTGGVALRCSVPSGEGPELTCVFTDYMKTHENAKGQIHLVGDTAAESSSENLNFTVNHTVTLPVPMPNGKIVPKSNAHAPAKAYKDGWQLHNGHDERFTWEVYIPERQNHASTISVTDTFDPANGGYRLFNDPNGAWQRTRLLKWNSLEDFQNDPKRENFAEKVDVGGSINGGTFTMTETANGFVASFPNSGGDAYYLLKYYTELKVPASASVGSAFKNTAVVNDQVAEKSIVINTAGWGDVDADKKKTPTPTPSTTTPEPTPSTTTPEPTPSTTTPEPTPSTTTPEPEPTPSTTTPEPTPSTTTPEPTPSTTTPEPTPSTTTPEPEPTPSTTTPEPEPTPSTTTPESTPSTTSPEPEPSVSTSSAAPKVLAHTGASTAVVLIAGVLAGTLGAMISRRRAQ</sequence>
<evidence type="ECO:0000256" key="4">
    <source>
        <dbReference type="ARBA" id="ARBA00022729"/>
    </source>
</evidence>
<evidence type="ECO:0000256" key="3">
    <source>
        <dbReference type="ARBA" id="ARBA00022525"/>
    </source>
</evidence>
<dbReference type="InterPro" id="IPR041171">
    <property type="entry name" value="SDR_Ig"/>
</dbReference>
<accession>A0A6N2R6A1</accession>
<feature type="signal peptide" evidence="8">
    <location>
        <begin position="1"/>
        <end position="41"/>
    </location>
</feature>
<keyword evidence="2" id="KW-0134">Cell wall</keyword>
<evidence type="ECO:0000259" key="9">
    <source>
        <dbReference type="Pfam" id="PF17961"/>
    </source>
</evidence>
<keyword evidence="7" id="KW-1133">Transmembrane helix</keyword>
<feature type="domain" description="SDR-like Ig" evidence="9">
    <location>
        <begin position="68"/>
        <end position="147"/>
    </location>
</feature>
<evidence type="ECO:0000313" key="10">
    <source>
        <dbReference type="EMBL" id="VYS76048.1"/>
    </source>
</evidence>
<dbReference type="PRINTS" id="PR01217">
    <property type="entry name" value="PRICHEXTENSN"/>
</dbReference>
<feature type="region of interest" description="Disordered" evidence="6">
    <location>
        <begin position="348"/>
        <end position="475"/>
    </location>
</feature>
<dbReference type="InterPro" id="IPR011252">
    <property type="entry name" value="Fibrogen-bd_dom1"/>
</dbReference>
<organism evidence="10">
    <name type="scientific">Schaalia odontolytica</name>
    <dbReference type="NCBI Taxonomy" id="1660"/>
    <lineage>
        <taxon>Bacteria</taxon>
        <taxon>Bacillati</taxon>
        <taxon>Actinomycetota</taxon>
        <taxon>Actinomycetes</taxon>
        <taxon>Actinomycetales</taxon>
        <taxon>Actinomycetaceae</taxon>
        <taxon>Schaalia</taxon>
    </lineage>
</organism>
<evidence type="ECO:0000256" key="8">
    <source>
        <dbReference type="SAM" id="SignalP"/>
    </source>
</evidence>
<proteinExistence type="predicted"/>
<evidence type="ECO:0000256" key="7">
    <source>
        <dbReference type="SAM" id="Phobius"/>
    </source>
</evidence>
<gene>
    <name evidence="10" type="ORF">AOLFYP35_00176</name>
</gene>
<keyword evidence="5" id="KW-0572">Peptidoglycan-anchor</keyword>
<comment type="subcellular location">
    <subcellularLocation>
        <location evidence="1">Secreted</location>
        <location evidence="1">Cell wall</location>
        <topology evidence="1">Peptidoglycan-anchor</topology>
    </subcellularLocation>
</comment>
<evidence type="ECO:0000256" key="2">
    <source>
        <dbReference type="ARBA" id="ARBA00022512"/>
    </source>
</evidence>
<evidence type="ECO:0000256" key="6">
    <source>
        <dbReference type="SAM" id="MobiDB-lite"/>
    </source>
</evidence>
<protein>
    <recommendedName>
        <fullName evidence="9">SDR-like Ig domain-containing protein</fullName>
    </recommendedName>
</protein>
<keyword evidence="3" id="KW-0964">Secreted</keyword>
<evidence type="ECO:0000256" key="1">
    <source>
        <dbReference type="ARBA" id="ARBA00004168"/>
    </source>
</evidence>
<keyword evidence="7" id="KW-0812">Transmembrane</keyword>
<evidence type="ECO:0000256" key="5">
    <source>
        <dbReference type="ARBA" id="ARBA00023088"/>
    </source>
</evidence>
<dbReference type="AlphaFoldDB" id="A0A6N2R6A1"/>
<dbReference type="Pfam" id="PF17961">
    <property type="entry name" value="Big_8"/>
    <property type="match status" value="1"/>
</dbReference>
<keyword evidence="4 8" id="KW-0732">Signal</keyword>
<dbReference type="InterPro" id="IPR008966">
    <property type="entry name" value="Adhesion_dom_sf"/>
</dbReference>